<dbReference type="AlphaFoldDB" id="A0AAP3GX94"/>
<feature type="coiled-coil region" evidence="1">
    <location>
        <begin position="108"/>
        <end position="163"/>
    </location>
</feature>
<evidence type="ECO:0000256" key="2">
    <source>
        <dbReference type="SAM" id="MobiDB-lite"/>
    </source>
</evidence>
<sequence>MAEENKQVEATEVVAGQEEATKQAEVQQAEEAKQEVEVPKPVTADETPVEPVKGANVYYFSNDKYYCVPIITPYELPNVYPITTEAPSKDLKNPKYDWGLMKWGEGDAKNLQAQIAKVEDSVKALTTSQASNLQINTKMQVSLDALQAVIAKQTQLLTQLSSKQAAKATEPKSEEQA</sequence>
<proteinExistence type="predicted"/>
<reference evidence="3" key="1">
    <citation type="submission" date="2022-01" db="EMBL/GenBank/DDBJ databases">
        <title>VMRC isolate genome collection.</title>
        <authorList>
            <person name="France M."/>
            <person name="Rutt L."/>
            <person name="Humphrys M."/>
            <person name="Ravel J."/>
        </authorList>
    </citation>
    <scope>NUCLEOTIDE SEQUENCE</scope>
    <source>
        <strain evidence="3">C0127B5</strain>
    </source>
</reference>
<name>A0AAP3GX94_9LACO</name>
<accession>A0AAP3GX94</accession>
<dbReference type="RefSeq" id="WP_144887352.1">
    <property type="nucleotide sequence ID" value="NZ_JAAVSE010000003.1"/>
</dbReference>
<feature type="region of interest" description="Disordered" evidence="2">
    <location>
        <begin position="1"/>
        <end position="47"/>
    </location>
</feature>
<evidence type="ECO:0000313" key="3">
    <source>
        <dbReference type="EMBL" id="MCZ3845156.1"/>
    </source>
</evidence>
<dbReference type="EMBL" id="JAKHLF010000011">
    <property type="protein sequence ID" value="MCZ3845156.1"/>
    <property type="molecule type" value="Genomic_DNA"/>
</dbReference>
<evidence type="ECO:0000313" key="4">
    <source>
        <dbReference type="Proteomes" id="UP001213015"/>
    </source>
</evidence>
<keyword evidence="1" id="KW-0175">Coiled coil</keyword>
<protein>
    <submittedName>
        <fullName evidence="3">Uncharacterized protein</fullName>
    </submittedName>
</protein>
<dbReference type="Proteomes" id="UP001213015">
    <property type="component" value="Unassembled WGS sequence"/>
</dbReference>
<gene>
    <name evidence="3" type="ORF">L2422_06570</name>
</gene>
<organism evidence="3 4">
    <name type="scientific">Lactobacillus mulieris</name>
    <dbReference type="NCBI Taxonomy" id="2508708"/>
    <lineage>
        <taxon>Bacteria</taxon>
        <taxon>Bacillati</taxon>
        <taxon>Bacillota</taxon>
        <taxon>Bacilli</taxon>
        <taxon>Lactobacillales</taxon>
        <taxon>Lactobacillaceae</taxon>
        <taxon>Lactobacillus</taxon>
    </lineage>
</organism>
<evidence type="ECO:0000256" key="1">
    <source>
        <dbReference type="SAM" id="Coils"/>
    </source>
</evidence>
<comment type="caution">
    <text evidence="3">The sequence shown here is derived from an EMBL/GenBank/DDBJ whole genome shotgun (WGS) entry which is preliminary data.</text>
</comment>